<dbReference type="InterPro" id="IPR051604">
    <property type="entry name" value="Ergot_Alk_Oxidoreductase"/>
</dbReference>
<dbReference type="SUPFAM" id="SSF51735">
    <property type="entry name" value="NAD(P)-binding Rossmann-fold domains"/>
    <property type="match status" value="1"/>
</dbReference>
<dbReference type="AlphaFoldDB" id="A0A1V6RGV8"/>
<dbReference type="InterPro" id="IPR008030">
    <property type="entry name" value="NmrA-like"/>
</dbReference>
<dbReference type="PANTHER" id="PTHR43162:SF1">
    <property type="entry name" value="PRESTALK A DIFFERENTIATION PROTEIN A"/>
    <property type="match status" value="1"/>
</dbReference>
<name>A0A1V6RGV8_9EURO</name>
<proteinExistence type="predicted"/>
<dbReference type="PANTHER" id="PTHR43162">
    <property type="match status" value="1"/>
</dbReference>
<dbReference type="Proteomes" id="UP000191612">
    <property type="component" value="Unassembled WGS sequence"/>
</dbReference>
<dbReference type="Gene3D" id="3.40.50.720">
    <property type="entry name" value="NAD(P)-binding Rossmann-like Domain"/>
    <property type="match status" value="1"/>
</dbReference>
<evidence type="ECO:0000259" key="1">
    <source>
        <dbReference type="Pfam" id="PF05368"/>
    </source>
</evidence>
<evidence type="ECO:0000313" key="3">
    <source>
        <dbReference type="Proteomes" id="UP000191612"/>
    </source>
</evidence>
<organism evidence="2 3">
    <name type="scientific">Penicillium solitum</name>
    <dbReference type="NCBI Taxonomy" id="60172"/>
    <lineage>
        <taxon>Eukaryota</taxon>
        <taxon>Fungi</taxon>
        <taxon>Dikarya</taxon>
        <taxon>Ascomycota</taxon>
        <taxon>Pezizomycotina</taxon>
        <taxon>Eurotiomycetes</taxon>
        <taxon>Eurotiomycetidae</taxon>
        <taxon>Eurotiales</taxon>
        <taxon>Aspergillaceae</taxon>
        <taxon>Penicillium</taxon>
    </lineage>
</organism>
<gene>
    <name evidence="2" type="ORF">PENSOL_c005G07790</name>
</gene>
<dbReference type="InterPro" id="IPR036291">
    <property type="entry name" value="NAD(P)-bd_dom_sf"/>
</dbReference>
<feature type="domain" description="NmrA-like" evidence="1">
    <location>
        <begin position="5"/>
        <end position="249"/>
    </location>
</feature>
<dbReference type="EMBL" id="MDYO01000005">
    <property type="protein sequence ID" value="OQE01045.1"/>
    <property type="molecule type" value="Genomic_DNA"/>
</dbReference>
<comment type="caution">
    <text evidence="2">The sequence shown here is derived from an EMBL/GenBank/DDBJ whole genome shotgun (WGS) entry which is preliminary data.</text>
</comment>
<keyword evidence="3" id="KW-1185">Reference proteome</keyword>
<dbReference type="Pfam" id="PF05368">
    <property type="entry name" value="NmrA"/>
    <property type="match status" value="1"/>
</dbReference>
<sequence length="300" mass="32936">MASPSNVIIFGATGSVGSAAALKAYQEGAKVTLAMRDPSMPIPTLGDISAEKVQADLTKPETVRTAVRQSGAKTAFVYAIQGIPDGMQPTFVALKEGGIEFVVLLSSFLVQGDRHATPPSDIVTYAHAKVEIDLECVFGSRCCAVRPAYFASNVLHFKDEIAQGEVRLPNPDAEFDWISPKDIGRVIGMVLAHGTQESFIPLVGPDRLSVKDALSIISCVLSKEIKITVVRKEQAVKVIQQRGLPEPVPRWFVESVTGPRSFIWDEPDFEVGVDNVWKYTHKTPERLEQWLEENKEKFTV</sequence>
<accession>A0A1V6RGV8</accession>
<reference evidence="3" key="1">
    <citation type="journal article" date="2017" name="Nat. Microbiol.">
        <title>Global analysis of biosynthetic gene clusters reveals vast potential of secondary metabolite production in Penicillium species.</title>
        <authorList>
            <person name="Nielsen J.C."/>
            <person name="Grijseels S."/>
            <person name="Prigent S."/>
            <person name="Ji B."/>
            <person name="Dainat J."/>
            <person name="Nielsen K.F."/>
            <person name="Frisvad J.C."/>
            <person name="Workman M."/>
            <person name="Nielsen J."/>
        </authorList>
    </citation>
    <scope>NUCLEOTIDE SEQUENCE [LARGE SCALE GENOMIC DNA]</scope>
    <source>
        <strain evidence="3">IBT 29525</strain>
    </source>
</reference>
<dbReference type="STRING" id="60172.A0A1V6RGV8"/>
<protein>
    <recommendedName>
        <fullName evidence="1">NmrA-like domain-containing protein</fullName>
    </recommendedName>
</protein>
<evidence type="ECO:0000313" key="2">
    <source>
        <dbReference type="EMBL" id="OQE01045.1"/>
    </source>
</evidence>